<feature type="domain" description="Luciferase-like" evidence="6">
    <location>
        <begin position="25"/>
        <end position="391"/>
    </location>
</feature>
<dbReference type="InterPro" id="IPR051260">
    <property type="entry name" value="Diverse_substr_monoxygenases"/>
</dbReference>
<keyword evidence="8" id="KW-1185">Reference proteome</keyword>
<sequence>MSTAQKKLKLGAFLQATGHHVAGWRHPRSQADAGQNIAHYRQIAQTAERAKFDALFLADGVAIRSHDAETLHLTSRAATFEPLTLLSALSQVTEHIGLVATVSTTYNEPYHVARKFASLDHLSNGRAGWNVVTSWSESEAHNFNLDKHPEHAARYERAEEFVDVVRGLWDSWEDDAFRFDQAEGVHFDFEKLHAINHKGKHFSVRGPLNVARPVQGHPVVVQAGSSGPGQELAARTAEVIFTAQQSLQDAQNFYSGLKSRLDKYGRNPDELKIMPGVFPVVGRSESEAQEKFEELQSLIHPTVGLSLLQQHLGGIDLSGYPLDGPLPENLQEPNGTKSRFQLVTALARRENLSIRQLYLRVATARGHWSIHGTPESIVDRLEEWFVKGGADGFNIMPPTLPGGLDDFVELVLPELRRRGLFRTEYEGRSLRENLGLARPAHRIYQQSGADVLGRVA</sequence>
<dbReference type="NCBIfam" id="TIGR03860">
    <property type="entry name" value="FMN_nitrolo"/>
    <property type="match status" value="1"/>
</dbReference>
<protein>
    <submittedName>
        <fullName evidence="7">LLM class flavin-dependent oxidoreductase</fullName>
    </submittedName>
</protein>
<evidence type="ECO:0000256" key="4">
    <source>
        <dbReference type="ARBA" id="ARBA00023033"/>
    </source>
</evidence>
<evidence type="ECO:0000313" key="7">
    <source>
        <dbReference type="EMBL" id="MFL9879926.1"/>
    </source>
</evidence>
<dbReference type="InterPro" id="IPR036661">
    <property type="entry name" value="Luciferase-like_sf"/>
</dbReference>
<dbReference type="PANTHER" id="PTHR30011:SF16">
    <property type="entry name" value="C2H2 FINGER DOMAIN TRANSCRIPTION FACTOR (EUROFUNG)-RELATED"/>
    <property type="match status" value="1"/>
</dbReference>
<evidence type="ECO:0000256" key="2">
    <source>
        <dbReference type="ARBA" id="ARBA00022643"/>
    </source>
</evidence>
<keyword evidence="1" id="KW-0285">Flavoprotein</keyword>
<dbReference type="InterPro" id="IPR011251">
    <property type="entry name" value="Luciferase-like_dom"/>
</dbReference>
<name>A0ABW8ZA53_9BURK</name>
<dbReference type="PIRSF" id="PIRSF000337">
    <property type="entry name" value="NTA_MOA"/>
    <property type="match status" value="1"/>
</dbReference>
<dbReference type="EMBL" id="JAQQFR010000010">
    <property type="protein sequence ID" value="MFL9879926.1"/>
    <property type="molecule type" value="Genomic_DNA"/>
</dbReference>
<organism evidence="7 8">
    <name type="scientific">Herbaspirillum rhizosphaerae</name>
    <dbReference type="NCBI Taxonomy" id="346179"/>
    <lineage>
        <taxon>Bacteria</taxon>
        <taxon>Pseudomonadati</taxon>
        <taxon>Pseudomonadota</taxon>
        <taxon>Betaproteobacteria</taxon>
        <taxon>Burkholderiales</taxon>
        <taxon>Oxalobacteraceae</taxon>
        <taxon>Herbaspirillum</taxon>
    </lineage>
</organism>
<evidence type="ECO:0000259" key="6">
    <source>
        <dbReference type="Pfam" id="PF00296"/>
    </source>
</evidence>
<keyword evidence="2" id="KW-0288">FMN</keyword>
<dbReference type="Gene3D" id="3.20.20.30">
    <property type="entry name" value="Luciferase-like domain"/>
    <property type="match status" value="1"/>
</dbReference>
<proteinExistence type="inferred from homology"/>
<dbReference type="CDD" id="cd01095">
    <property type="entry name" value="Nitrilotriacetate_monoxgenase"/>
    <property type="match status" value="1"/>
</dbReference>
<dbReference type="InterPro" id="IPR016215">
    <property type="entry name" value="NTA_MOA"/>
</dbReference>
<comment type="caution">
    <text evidence="7">The sequence shown here is derived from an EMBL/GenBank/DDBJ whole genome shotgun (WGS) entry which is preliminary data.</text>
</comment>
<reference evidence="7 8" key="1">
    <citation type="journal article" date="2024" name="Chem. Sci.">
        <title>Discovery of megapolipeptins by genome mining of a Burkholderiales bacteria collection.</title>
        <authorList>
            <person name="Paulo B.S."/>
            <person name="Recchia M.J.J."/>
            <person name="Lee S."/>
            <person name="Fergusson C.H."/>
            <person name="Romanowski S.B."/>
            <person name="Hernandez A."/>
            <person name="Krull N."/>
            <person name="Liu D.Y."/>
            <person name="Cavanagh H."/>
            <person name="Bos A."/>
            <person name="Gray C.A."/>
            <person name="Murphy B.T."/>
            <person name="Linington R.G."/>
            <person name="Eustaquio A.S."/>
        </authorList>
    </citation>
    <scope>NUCLEOTIDE SEQUENCE [LARGE SCALE GENOMIC DNA]</scope>
    <source>
        <strain evidence="7 8">RL21-008-BIB-B</strain>
    </source>
</reference>
<evidence type="ECO:0000256" key="3">
    <source>
        <dbReference type="ARBA" id="ARBA00023002"/>
    </source>
</evidence>
<evidence type="ECO:0000256" key="1">
    <source>
        <dbReference type="ARBA" id="ARBA00022630"/>
    </source>
</evidence>
<comment type="similarity">
    <text evidence="5">Belongs to the NtaA/SnaA/DszA monooxygenase family.</text>
</comment>
<evidence type="ECO:0000256" key="5">
    <source>
        <dbReference type="ARBA" id="ARBA00033748"/>
    </source>
</evidence>
<keyword evidence="4" id="KW-0503">Monooxygenase</keyword>
<keyword evidence="3" id="KW-0560">Oxidoreductase</keyword>
<dbReference type="Pfam" id="PF00296">
    <property type="entry name" value="Bac_luciferase"/>
    <property type="match status" value="1"/>
</dbReference>
<evidence type="ECO:0000313" key="8">
    <source>
        <dbReference type="Proteomes" id="UP001629214"/>
    </source>
</evidence>
<dbReference type="RefSeq" id="WP_408169012.1">
    <property type="nucleotide sequence ID" value="NZ_JAQQFR010000010.1"/>
</dbReference>
<dbReference type="PANTHER" id="PTHR30011">
    <property type="entry name" value="ALKANESULFONATE MONOOXYGENASE-RELATED"/>
    <property type="match status" value="1"/>
</dbReference>
<gene>
    <name evidence="7" type="ORF">PQR63_16115</name>
</gene>
<dbReference type="SUPFAM" id="SSF51679">
    <property type="entry name" value="Bacterial luciferase-like"/>
    <property type="match status" value="1"/>
</dbReference>
<dbReference type="Proteomes" id="UP001629214">
    <property type="component" value="Unassembled WGS sequence"/>
</dbReference>
<accession>A0ABW8ZA53</accession>